<keyword evidence="2" id="KW-0645">Protease</keyword>
<dbReference type="InterPro" id="IPR001478">
    <property type="entry name" value="PDZ"/>
</dbReference>
<comment type="similarity">
    <text evidence="1">Belongs to the peptidase S1C family.</text>
</comment>
<feature type="compositionally biased region" description="Low complexity" evidence="4">
    <location>
        <begin position="23"/>
        <end position="36"/>
    </location>
</feature>
<feature type="compositionally biased region" description="Basic and acidic residues" evidence="4">
    <location>
        <begin position="101"/>
        <end position="114"/>
    </location>
</feature>
<feature type="region of interest" description="Disordered" evidence="4">
    <location>
        <begin position="174"/>
        <end position="195"/>
    </location>
</feature>
<dbReference type="EMBL" id="JACOOT010000040">
    <property type="protein sequence ID" value="MBC5652910.1"/>
    <property type="molecule type" value="Genomic_DNA"/>
</dbReference>
<evidence type="ECO:0000313" key="7">
    <source>
        <dbReference type="EMBL" id="MBC5652910.1"/>
    </source>
</evidence>
<dbReference type="SMART" id="SM00228">
    <property type="entry name" value="PDZ"/>
    <property type="match status" value="1"/>
</dbReference>
<dbReference type="PROSITE" id="PS50106">
    <property type="entry name" value="PDZ"/>
    <property type="match status" value="1"/>
</dbReference>
<dbReference type="GO" id="GO:0006508">
    <property type="term" value="P:proteolysis"/>
    <property type="evidence" value="ECO:0007669"/>
    <property type="project" value="UniProtKB-KW"/>
</dbReference>
<dbReference type="PRINTS" id="PR00834">
    <property type="entry name" value="PROTEASES2C"/>
</dbReference>
<dbReference type="InterPro" id="IPR051201">
    <property type="entry name" value="Chloro_Bact_Ser_Proteases"/>
</dbReference>
<keyword evidence="5" id="KW-1133">Transmembrane helix</keyword>
<feature type="region of interest" description="Disordered" evidence="4">
    <location>
        <begin position="1"/>
        <end position="129"/>
    </location>
</feature>
<feature type="transmembrane region" description="Helical" evidence="5">
    <location>
        <begin position="132"/>
        <end position="153"/>
    </location>
</feature>
<name>A0A8I0DSG1_9FIRM</name>
<feature type="compositionally biased region" description="Low complexity" evidence="4">
    <location>
        <begin position="176"/>
        <end position="195"/>
    </location>
</feature>
<reference evidence="7 8" key="1">
    <citation type="submission" date="2020-08" db="EMBL/GenBank/DDBJ databases">
        <title>Genome public.</title>
        <authorList>
            <person name="Liu C."/>
            <person name="Sun Q."/>
        </authorList>
    </citation>
    <scope>NUCLEOTIDE SEQUENCE [LARGE SCALE GENOMIC DNA]</scope>
    <source>
        <strain evidence="7 8">BX17</strain>
    </source>
</reference>
<gene>
    <name evidence="7" type="ORF">H8S54_17880</name>
</gene>
<evidence type="ECO:0000259" key="6">
    <source>
        <dbReference type="PROSITE" id="PS50106"/>
    </source>
</evidence>
<accession>A0A8I0DSG1</accession>
<evidence type="ECO:0000256" key="2">
    <source>
        <dbReference type="ARBA" id="ARBA00022670"/>
    </source>
</evidence>
<dbReference type="SUPFAM" id="SSF50494">
    <property type="entry name" value="Trypsin-like serine proteases"/>
    <property type="match status" value="1"/>
</dbReference>
<dbReference type="Proteomes" id="UP000652847">
    <property type="component" value="Unassembled WGS sequence"/>
</dbReference>
<keyword evidence="8" id="KW-1185">Reference proteome</keyword>
<organism evidence="7 8">
    <name type="scientific">Blautia segnis</name>
    <dbReference type="NCBI Taxonomy" id="2763030"/>
    <lineage>
        <taxon>Bacteria</taxon>
        <taxon>Bacillati</taxon>
        <taxon>Bacillota</taxon>
        <taxon>Clostridia</taxon>
        <taxon>Lachnospirales</taxon>
        <taxon>Lachnospiraceae</taxon>
        <taxon>Blautia</taxon>
    </lineage>
</organism>
<evidence type="ECO:0000256" key="1">
    <source>
        <dbReference type="ARBA" id="ARBA00010541"/>
    </source>
</evidence>
<comment type="caution">
    <text evidence="7">The sequence shown here is derived from an EMBL/GenBank/DDBJ whole genome shotgun (WGS) entry which is preliminary data.</text>
</comment>
<feature type="compositionally biased region" description="Low complexity" evidence="4">
    <location>
        <begin position="76"/>
        <end position="94"/>
    </location>
</feature>
<dbReference type="PANTHER" id="PTHR43343:SF3">
    <property type="entry name" value="PROTEASE DO-LIKE 8, CHLOROPLASTIC"/>
    <property type="match status" value="1"/>
</dbReference>
<dbReference type="SUPFAM" id="SSF50156">
    <property type="entry name" value="PDZ domain-like"/>
    <property type="match status" value="1"/>
</dbReference>
<dbReference type="Pfam" id="PF13365">
    <property type="entry name" value="Trypsin_2"/>
    <property type="match status" value="1"/>
</dbReference>
<dbReference type="Pfam" id="PF13180">
    <property type="entry name" value="PDZ_2"/>
    <property type="match status" value="1"/>
</dbReference>
<evidence type="ECO:0000256" key="5">
    <source>
        <dbReference type="SAM" id="Phobius"/>
    </source>
</evidence>
<dbReference type="Gene3D" id="2.40.10.10">
    <property type="entry name" value="Trypsin-like serine proteases"/>
    <property type="match status" value="2"/>
</dbReference>
<dbReference type="InterPro" id="IPR001940">
    <property type="entry name" value="Peptidase_S1C"/>
</dbReference>
<dbReference type="InterPro" id="IPR036034">
    <property type="entry name" value="PDZ_sf"/>
</dbReference>
<dbReference type="PANTHER" id="PTHR43343">
    <property type="entry name" value="PEPTIDASE S12"/>
    <property type="match status" value="1"/>
</dbReference>
<keyword evidence="5" id="KW-0812">Transmembrane</keyword>
<feature type="domain" description="PDZ" evidence="6">
    <location>
        <begin position="450"/>
        <end position="534"/>
    </location>
</feature>
<protein>
    <submittedName>
        <fullName evidence="7">Trypsin-like peptidase domain-containing protein</fullName>
    </submittedName>
</protein>
<dbReference type="InterPro" id="IPR009003">
    <property type="entry name" value="Peptidase_S1_PA"/>
</dbReference>
<keyword evidence="5" id="KW-0472">Membrane</keyword>
<feature type="compositionally biased region" description="Basic and acidic residues" evidence="4">
    <location>
        <begin position="10"/>
        <end position="22"/>
    </location>
</feature>
<evidence type="ECO:0000256" key="4">
    <source>
        <dbReference type="SAM" id="MobiDB-lite"/>
    </source>
</evidence>
<dbReference type="Gene3D" id="2.30.42.10">
    <property type="match status" value="1"/>
</dbReference>
<dbReference type="GO" id="GO:0004252">
    <property type="term" value="F:serine-type endopeptidase activity"/>
    <property type="evidence" value="ECO:0007669"/>
    <property type="project" value="InterPro"/>
</dbReference>
<dbReference type="InterPro" id="IPR043504">
    <property type="entry name" value="Peptidase_S1_PA_chymotrypsin"/>
</dbReference>
<dbReference type="RefSeq" id="WP_186901945.1">
    <property type="nucleotide sequence ID" value="NZ_JACOOT010000040.1"/>
</dbReference>
<proteinExistence type="inferred from homology"/>
<evidence type="ECO:0000256" key="3">
    <source>
        <dbReference type="ARBA" id="ARBA00022801"/>
    </source>
</evidence>
<keyword evidence="3" id="KW-0378">Hydrolase</keyword>
<dbReference type="AlphaFoldDB" id="A0A8I0DSG1"/>
<evidence type="ECO:0000313" key="8">
    <source>
        <dbReference type="Proteomes" id="UP000652847"/>
    </source>
</evidence>
<sequence length="555" mass="58887">MSDEWNWGQDPKKTDDTPRQSDSDVSAQAASDQQTAPEEDLNENVTYHYKYTRSRESGGNAADSDNGNYYASHNYGGNESGSSAGSTSGEQGAEPKYAHYQVDEQEKKPEEEKTKHRKHHEKRESSSFGKKARNTITLAVIFGLVAGLVFQAVNAVSDQYFKKDTTTSVGTAETLTSSVSDETSQSSSDTVSADAVANEKGPVAGVAQAAMPSVVAITSVSMQEIRSFFGYGMEYPSTGSGSGIIVGENDSELLIATNNHVVEGATTLSVCFIGDDVVNAEQETENYVTSNGDLNIDGAVSAKIKGTDEDTDLAVIAVEKSDIPEETMNQIKIAQLGNSDDLVVGEQVVAIGNALGYGQTVTSGWVSALERTVQSDSNTYEDLIQTDAAINPGNSGGALLNMQGELIGINCAKIASSSVEGTGYAIPISKAQPILEELMNRKTRDKVSDESQAGYLGVKFADLSREAIQMYNMPAGAFVMDVVSGGAADNAGIQKSDIITKLDGQKVSSKADINDKLQYYTAGEEIDVGVARLSDGEYVESTITVTLGARPDSNQ</sequence>